<accession>A0A1I4RJK6</accession>
<proteinExistence type="predicted"/>
<gene>
    <name evidence="1" type="ORF">SAMN05421863_103328</name>
</gene>
<dbReference type="AlphaFoldDB" id="A0A1I4RJK6"/>
<organism evidence="1 2">
    <name type="scientific">Nitrosomonas communis</name>
    <dbReference type="NCBI Taxonomy" id="44574"/>
    <lineage>
        <taxon>Bacteria</taxon>
        <taxon>Pseudomonadati</taxon>
        <taxon>Pseudomonadota</taxon>
        <taxon>Betaproteobacteria</taxon>
        <taxon>Nitrosomonadales</taxon>
        <taxon>Nitrosomonadaceae</taxon>
        <taxon>Nitrosomonas</taxon>
    </lineage>
</organism>
<keyword evidence="2" id="KW-1185">Reference proteome</keyword>
<evidence type="ECO:0000313" key="1">
    <source>
        <dbReference type="EMBL" id="SFM52398.1"/>
    </source>
</evidence>
<name>A0A1I4RJK6_9PROT</name>
<dbReference type="EMBL" id="FOUB01000033">
    <property type="protein sequence ID" value="SFM52398.1"/>
    <property type="molecule type" value="Genomic_DNA"/>
</dbReference>
<reference evidence="2" key="1">
    <citation type="submission" date="2016-10" db="EMBL/GenBank/DDBJ databases">
        <authorList>
            <person name="Varghese N."/>
            <person name="Submissions S."/>
        </authorList>
    </citation>
    <scope>NUCLEOTIDE SEQUENCE [LARGE SCALE GENOMIC DNA]</scope>
    <source>
        <strain evidence="2">Nm44</strain>
    </source>
</reference>
<sequence length="93" mass="10946">MEPERQDYKGHHIELRVRDTGELRALEVERERGLELLIDNKPIPYGQLPDGSYALHEYAFDWSDNLMDLAKKFIDYQDKANMIRHESDANEGK</sequence>
<dbReference type="OrthoDB" id="9182756at2"/>
<protein>
    <submittedName>
        <fullName evidence="1">Uncharacterized protein</fullName>
    </submittedName>
</protein>
<evidence type="ECO:0000313" key="2">
    <source>
        <dbReference type="Proteomes" id="UP000183287"/>
    </source>
</evidence>
<dbReference type="RefSeq" id="WP_074905860.1">
    <property type="nucleotide sequence ID" value="NZ_FOUB01000033.1"/>
</dbReference>
<dbReference type="Proteomes" id="UP000183287">
    <property type="component" value="Unassembled WGS sequence"/>
</dbReference>